<evidence type="ECO:0000256" key="3">
    <source>
        <dbReference type="ARBA" id="ARBA00022614"/>
    </source>
</evidence>
<feature type="transmembrane region" description="Helical" evidence="6">
    <location>
        <begin position="325"/>
        <end position="344"/>
    </location>
</feature>
<feature type="region of interest" description="Disordered" evidence="5">
    <location>
        <begin position="189"/>
        <end position="223"/>
    </location>
</feature>
<keyword evidence="6" id="KW-0812">Transmembrane</keyword>
<dbReference type="FunFam" id="3.80.10.10:FF:000041">
    <property type="entry name" value="LRR receptor-like serine/threonine-protein kinase ERECTA"/>
    <property type="match status" value="1"/>
</dbReference>
<keyword evidence="6" id="KW-1133">Transmembrane helix</keyword>
<evidence type="ECO:0000313" key="8">
    <source>
        <dbReference type="Proteomes" id="UP001153069"/>
    </source>
</evidence>
<accession>A0A9N8E189</accession>
<evidence type="ECO:0000256" key="5">
    <source>
        <dbReference type="SAM" id="MobiDB-lite"/>
    </source>
</evidence>
<dbReference type="SUPFAM" id="SSF52058">
    <property type="entry name" value="L domain-like"/>
    <property type="match status" value="1"/>
</dbReference>
<feature type="compositionally biased region" description="Low complexity" evidence="5">
    <location>
        <begin position="99"/>
        <end position="119"/>
    </location>
</feature>
<dbReference type="Gene3D" id="3.80.10.10">
    <property type="entry name" value="Ribonuclease Inhibitor"/>
    <property type="match status" value="1"/>
</dbReference>
<dbReference type="PANTHER" id="PTHR48006">
    <property type="entry name" value="LEUCINE-RICH REPEAT-CONTAINING PROTEIN DDB_G0281931-RELATED"/>
    <property type="match status" value="1"/>
</dbReference>
<dbReference type="InterPro" id="IPR032675">
    <property type="entry name" value="LRR_dom_sf"/>
</dbReference>
<dbReference type="PANTHER" id="PTHR48006:SF92">
    <property type="entry name" value="LRR RECEPTOR-LIKE SERINE_THREONINE-PROTEIN KINASE GSO1"/>
    <property type="match status" value="1"/>
</dbReference>
<dbReference type="GO" id="GO:0005886">
    <property type="term" value="C:plasma membrane"/>
    <property type="evidence" value="ECO:0007669"/>
    <property type="project" value="UniProtKB-SubCell"/>
</dbReference>
<dbReference type="OrthoDB" id="660555at2759"/>
<evidence type="ECO:0000256" key="4">
    <source>
        <dbReference type="ARBA" id="ARBA00022737"/>
    </source>
</evidence>
<keyword evidence="6" id="KW-0472">Membrane</keyword>
<comment type="caution">
    <text evidence="7">The sequence shown here is derived from an EMBL/GenBank/DDBJ whole genome shotgun (WGS) entry which is preliminary data.</text>
</comment>
<reference evidence="7" key="1">
    <citation type="submission" date="2020-06" db="EMBL/GenBank/DDBJ databases">
        <authorList>
            <consortium name="Plant Systems Biology data submission"/>
        </authorList>
    </citation>
    <scope>NUCLEOTIDE SEQUENCE</scope>
    <source>
        <strain evidence="7">D6</strain>
    </source>
</reference>
<evidence type="ECO:0000256" key="6">
    <source>
        <dbReference type="SAM" id="Phobius"/>
    </source>
</evidence>
<evidence type="ECO:0000313" key="7">
    <source>
        <dbReference type="EMBL" id="CAB9509809.1"/>
    </source>
</evidence>
<keyword evidence="4" id="KW-0677">Repeat</keyword>
<dbReference type="AlphaFoldDB" id="A0A9N8E189"/>
<comment type="subcellular location">
    <subcellularLocation>
        <location evidence="1">Cell membrane</location>
    </subcellularLocation>
</comment>
<keyword evidence="2" id="KW-1003">Cell membrane</keyword>
<feature type="region of interest" description="Disordered" evidence="5">
    <location>
        <begin position="1"/>
        <end position="129"/>
    </location>
</feature>
<keyword evidence="8" id="KW-1185">Reference proteome</keyword>
<dbReference type="Proteomes" id="UP001153069">
    <property type="component" value="Unassembled WGS sequence"/>
</dbReference>
<dbReference type="InterPro" id="IPR051824">
    <property type="entry name" value="LRR_Rcpt-Like_S/T_Kinase"/>
</dbReference>
<keyword evidence="3" id="KW-0433">Leucine-rich repeat</keyword>
<gene>
    <name evidence="7" type="ORF">SEMRO_406_G136371.1</name>
</gene>
<proteinExistence type="predicted"/>
<feature type="compositionally biased region" description="Low complexity" evidence="5">
    <location>
        <begin position="29"/>
        <end position="40"/>
    </location>
</feature>
<feature type="compositionally biased region" description="Polar residues" evidence="5">
    <location>
        <begin position="189"/>
        <end position="220"/>
    </location>
</feature>
<protein>
    <recommendedName>
        <fullName evidence="9">L domain-like protein</fullName>
    </recommendedName>
</protein>
<evidence type="ECO:0008006" key="9">
    <source>
        <dbReference type="Google" id="ProtNLM"/>
    </source>
</evidence>
<evidence type="ECO:0000256" key="1">
    <source>
        <dbReference type="ARBA" id="ARBA00004236"/>
    </source>
</evidence>
<dbReference type="EMBL" id="CAICTM010000405">
    <property type="protein sequence ID" value="CAB9509809.1"/>
    <property type="molecule type" value="Genomic_DNA"/>
</dbReference>
<sequence>MMDRDKKSDLLKKMINPSSRNHDDAHSDTGNSSGNSTTTGRDVDSQPAQLDQAVMDSLIKRAEAEAAQQYRDDEFDTMEAQVKDKKPAAKKRNAKSTPSQGKGNQKSQQQQLKQDSTNQIREGGGEEASEEIRKIVAEQAGLAMAQHLSEEEENLKKAYNSTSNNHLLQMATEVNETAKMEKLAKMSQETTNRESAPTRNTHQKGETIQQTTLRRTSQLSPRPGAYMGAPGEALLRANTLRFSLVGASGTTDLGGLVQVDDPVDSSFVAERDAILPSNNNSTIDNQHLAVANLVLDDSDEEQTRPLANPVDLEEKVKTRNRLRQFFVVFVLILVIVAAIVVGTVSGTQQKKEPGVVTLWSSETPTVVASMEPSEAPSSAPTGVLALLLDNLPSQTLASLNSGSETPQWKAWQWLVNHQNITFLTEWRKEQLFALATFYYSFEGEKWNPLIKGHGWMDDSVEECYWFSSGFGYFYEGKFNEEFWRSSCNNHGKFTSLWLDDLQLSGMTPSIPPEITMLTSLSHLELAFNDIETSISSLFPAELYEMTALTMLAFYGQNLTGPLPSELGQLTALEQLWFFRTQLTGQIPSELGRLTDLTGLAFFESQFTGQIPSHIGLLTQMLYLEWFDNQFSGQVPSELVRLTALEWLIFDSNELSGQVPSEFGQLTALDQLHLKGNQITGQIPSELGQLTAMKWLLLNENQMTGPVPSEFGILTNLEILNLTGNLGLSGTIPEELCFLQNVSCTAYEDDDQFTESCHVGFDCTSVLCGCDCACLNSSLMEGGI</sequence>
<evidence type="ECO:0000256" key="2">
    <source>
        <dbReference type="ARBA" id="ARBA00022475"/>
    </source>
</evidence>
<dbReference type="InterPro" id="IPR001611">
    <property type="entry name" value="Leu-rich_rpt"/>
</dbReference>
<name>A0A9N8E189_9STRA</name>
<feature type="compositionally biased region" description="Basic and acidic residues" evidence="5">
    <location>
        <begin position="1"/>
        <end position="12"/>
    </location>
</feature>
<organism evidence="7 8">
    <name type="scientific">Seminavis robusta</name>
    <dbReference type="NCBI Taxonomy" id="568900"/>
    <lineage>
        <taxon>Eukaryota</taxon>
        <taxon>Sar</taxon>
        <taxon>Stramenopiles</taxon>
        <taxon>Ochrophyta</taxon>
        <taxon>Bacillariophyta</taxon>
        <taxon>Bacillariophyceae</taxon>
        <taxon>Bacillariophycidae</taxon>
        <taxon>Naviculales</taxon>
        <taxon>Naviculaceae</taxon>
        <taxon>Seminavis</taxon>
    </lineage>
</organism>
<dbReference type="FunFam" id="3.80.10.10:FF:000383">
    <property type="entry name" value="Leucine-rich repeat receptor protein kinase EMS1"/>
    <property type="match status" value="1"/>
</dbReference>
<dbReference type="Pfam" id="PF00560">
    <property type="entry name" value="LRR_1"/>
    <property type="match status" value="1"/>
</dbReference>